<proteinExistence type="predicted"/>
<gene>
    <name evidence="5" type="ORF">L2689_11575</name>
</gene>
<evidence type="ECO:0000256" key="3">
    <source>
        <dbReference type="SAM" id="SignalP"/>
    </source>
</evidence>
<dbReference type="RefSeq" id="WP_188841614.1">
    <property type="nucleotide sequence ID" value="NZ_BMOT01000007.1"/>
</dbReference>
<keyword evidence="6" id="KW-1185">Reference proteome</keyword>
<evidence type="ECO:0000259" key="4">
    <source>
        <dbReference type="Pfam" id="PF01551"/>
    </source>
</evidence>
<dbReference type="InterPro" id="IPR016047">
    <property type="entry name" value="M23ase_b-sheet_dom"/>
</dbReference>
<feature type="coiled-coil region" evidence="1">
    <location>
        <begin position="34"/>
        <end position="96"/>
    </location>
</feature>
<name>A0ABT0L2Q1_9GAMM</name>
<feature type="signal peptide" evidence="3">
    <location>
        <begin position="1"/>
        <end position="24"/>
    </location>
</feature>
<comment type="caution">
    <text evidence="5">The sequence shown here is derived from an EMBL/GenBank/DDBJ whole genome shotgun (WGS) entry which is preliminary data.</text>
</comment>
<feature type="domain" description="M23ase beta-sheet core" evidence="4">
    <location>
        <begin position="279"/>
        <end position="372"/>
    </location>
</feature>
<feature type="coiled-coil region" evidence="1">
    <location>
        <begin position="153"/>
        <end position="240"/>
    </location>
</feature>
<organism evidence="5 6">
    <name type="scientific">Shewanella aestuarii</name>
    <dbReference type="NCBI Taxonomy" id="1028752"/>
    <lineage>
        <taxon>Bacteria</taxon>
        <taxon>Pseudomonadati</taxon>
        <taxon>Pseudomonadota</taxon>
        <taxon>Gammaproteobacteria</taxon>
        <taxon>Alteromonadales</taxon>
        <taxon>Shewanellaceae</taxon>
        <taxon>Shewanella</taxon>
    </lineage>
</organism>
<reference evidence="5 6" key="1">
    <citation type="submission" date="2022-01" db="EMBL/GenBank/DDBJ databases">
        <title>Whole genome-based taxonomy of the Shewanellaceae.</title>
        <authorList>
            <person name="Martin-Rodriguez A.J."/>
        </authorList>
    </citation>
    <scope>NUCLEOTIDE SEQUENCE [LARGE SCALE GENOMIC DNA]</scope>
    <source>
        <strain evidence="5 6">JCM 17801</strain>
    </source>
</reference>
<dbReference type="Pfam" id="PF01551">
    <property type="entry name" value="Peptidase_M23"/>
    <property type="match status" value="1"/>
</dbReference>
<keyword evidence="1" id="KW-0175">Coiled coil</keyword>
<protein>
    <submittedName>
        <fullName evidence="5">Peptidoglycan DD-metalloendopeptidase family protein</fullName>
    </submittedName>
</protein>
<dbReference type="InterPro" id="IPR011055">
    <property type="entry name" value="Dup_hybrid_motif"/>
</dbReference>
<dbReference type="SUPFAM" id="SSF51261">
    <property type="entry name" value="Duplicated hybrid motif"/>
    <property type="match status" value="1"/>
</dbReference>
<dbReference type="EMBL" id="JAKILK010000006">
    <property type="protein sequence ID" value="MCL1117874.1"/>
    <property type="molecule type" value="Genomic_DNA"/>
</dbReference>
<evidence type="ECO:0000256" key="1">
    <source>
        <dbReference type="SAM" id="Coils"/>
    </source>
</evidence>
<evidence type="ECO:0000313" key="6">
    <source>
        <dbReference type="Proteomes" id="UP001203212"/>
    </source>
</evidence>
<dbReference type="InterPro" id="IPR050570">
    <property type="entry name" value="Cell_wall_metabolism_enzyme"/>
</dbReference>
<feature type="region of interest" description="Disordered" evidence="2">
    <location>
        <begin position="243"/>
        <end position="270"/>
    </location>
</feature>
<dbReference type="Gene3D" id="2.70.70.10">
    <property type="entry name" value="Glucose Permease (Domain IIA)"/>
    <property type="match status" value="1"/>
</dbReference>
<sequence>MITRLFVKASIVAGFIILSANATGADLSKRQSELKSIQTQISAQQNDLKNTSKQREKLITLLKKDEQAIARAAQRVNETQLSLKSITTQLTELEKQQTSLHKSKIGQQKTLSKQLSSAYLAGNHDYSKMMLNQQNPSTVERMLVYYQYLNNARIKAINELKATSEQLVKVQNEQIKKQQQLNSVIVDQRQQAKQLANEQNQRQLTLTQIQRTLSDKGAQLEQLQIEEASLKRIVEQAVATAKSNPSMNGLDNQKGKLKWPTKGRVSERFGSSRSGQIKWKGAVLTAPEGQNIKAIAAGKVIYADWLRGFGMVMVVDHGKGYMSLYGHAQTLFKSAGDNVNSGESIALVGRSGGQTEPSLYFEIRHKGQAVDPARYCR</sequence>
<accession>A0ABT0L2Q1</accession>
<evidence type="ECO:0000313" key="5">
    <source>
        <dbReference type="EMBL" id="MCL1117874.1"/>
    </source>
</evidence>
<dbReference type="Proteomes" id="UP001203212">
    <property type="component" value="Unassembled WGS sequence"/>
</dbReference>
<dbReference type="PANTHER" id="PTHR21666">
    <property type="entry name" value="PEPTIDASE-RELATED"/>
    <property type="match status" value="1"/>
</dbReference>
<evidence type="ECO:0000256" key="2">
    <source>
        <dbReference type="SAM" id="MobiDB-lite"/>
    </source>
</evidence>
<dbReference type="PANTHER" id="PTHR21666:SF270">
    <property type="entry name" value="MUREIN HYDROLASE ACTIVATOR ENVC"/>
    <property type="match status" value="1"/>
</dbReference>
<keyword evidence="3" id="KW-0732">Signal</keyword>
<feature type="chain" id="PRO_5046466947" evidence="3">
    <location>
        <begin position="25"/>
        <end position="377"/>
    </location>
</feature>
<dbReference type="CDD" id="cd12797">
    <property type="entry name" value="M23_peptidase"/>
    <property type="match status" value="1"/>
</dbReference>